<dbReference type="InterPro" id="IPR002347">
    <property type="entry name" value="SDR_fam"/>
</dbReference>
<keyword evidence="2" id="KW-0560">Oxidoreductase</keyword>
<dbReference type="Proteomes" id="UP001174694">
    <property type="component" value="Unassembled WGS sequence"/>
</dbReference>
<proteinExistence type="inferred from homology"/>
<keyword evidence="4" id="KW-1185">Reference proteome</keyword>
<dbReference type="EMBL" id="JANBVO010000047">
    <property type="protein sequence ID" value="KAJ9133876.1"/>
    <property type="molecule type" value="Genomic_DNA"/>
</dbReference>
<sequence length="350" mass="38032">MAGEAKKGMILITGANGGLGSAMVSHIVSSDLGRDYHGLYAVRNPKTADVLKDVLAKAPQHKHDVVAIDLGSLASVRETAAAINQRVATGSLPRIRALILNAAFQEHTTQTFSADGFDMTFQVNYLSHFLLTLLLLQSMDTEQGRILVVGSWSHDVEDPRNNIGFTNGIYKPPHDVLFRTTEALAKATQDSSLDDPSLFAGMRRYGASKLCQIMFMHELQARLDKDPALSNISVVGLDPGGMASTLLRRATWFKRVILTGLLLRAASTAMAWVAPNGALRPTSKSAADALRACFDTKTLGEHPRALYLNGSQEGQTGKEARDVAKRMALWRDSVAYARLQDGETVLASWR</sequence>
<evidence type="ECO:0000256" key="1">
    <source>
        <dbReference type="ARBA" id="ARBA00006484"/>
    </source>
</evidence>
<dbReference type="AlphaFoldDB" id="A0AA38REG3"/>
<dbReference type="PANTHER" id="PTHR24320">
    <property type="entry name" value="RETINOL DEHYDROGENASE"/>
    <property type="match status" value="1"/>
</dbReference>
<dbReference type="PRINTS" id="PR00081">
    <property type="entry name" value="GDHRDH"/>
</dbReference>
<dbReference type="InterPro" id="IPR036291">
    <property type="entry name" value="NAD(P)-bd_dom_sf"/>
</dbReference>
<evidence type="ECO:0000313" key="3">
    <source>
        <dbReference type="EMBL" id="KAJ9133876.1"/>
    </source>
</evidence>
<dbReference type="Pfam" id="PF00106">
    <property type="entry name" value="adh_short"/>
    <property type="match status" value="1"/>
</dbReference>
<protein>
    <submittedName>
        <fullName evidence="3">Protochlorophyllide reductase B, chloroplastic</fullName>
    </submittedName>
</protein>
<comment type="similarity">
    <text evidence="1">Belongs to the short-chain dehydrogenases/reductases (SDR) family.</text>
</comment>
<evidence type="ECO:0000313" key="4">
    <source>
        <dbReference type="Proteomes" id="UP001174694"/>
    </source>
</evidence>
<gene>
    <name evidence="3" type="ORF">NKR23_g10499</name>
</gene>
<dbReference type="PANTHER" id="PTHR24320:SF152">
    <property type="entry name" value="SHORT-CHAIN DEHYDROGENASE_REDUCTASE FAMILY PROTEIN"/>
    <property type="match status" value="1"/>
</dbReference>
<evidence type="ECO:0000256" key="2">
    <source>
        <dbReference type="ARBA" id="ARBA00023002"/>
    </source>
</evidence>
<dbReference type="Gene3D" id="3.40.50.720">
    <property type="entry name" value="NAD(P)-binding Rossmann-like Domain"/>
    <property type="match status" value="1"/>
</dbReference>
<dbReference type="SUPFAM" id="SSF51735">
    <property type="entry name" value="NAD(P)-binding Rossmann-fold domains"/>
    <property type="match status" value="1"/>
</dbReference>
<dbReference type="GO" id="GO:0016491">
    <property type="term" value="F:oxidoreductase activity"/>
    <property type="evidence" value="ECO:0007669"/>
    <property type="project" value="UniProtKB-KW"/>
</dbReference>
<comment type="caution">
    <text evidence="3">The sequence shown here is derived from an EMBL/GenBank/DDBJ whole genome shotgun (WGS) entry which is preliminary data.</text>
</comment>
<reference evidence="3" key="1">
    <citation type="submission" date="2022-07" db="EMBL/GenBank/DDBJ databases">
        <title>Fungi with potential for degradation of polypropylene.</title>
        <authorList>
            <person name="Gostincar C."/>
        </authorList>
    </citation>
    <scope>NUCLEOTIDE SEQUENCE</scope>
    <source>
        <strain evidence="3">EXF-13308</strain>
    </source>
</reference>
<organism evidence="3 4">
    <name type="scientific">Pleurostoma richardsiae</name>
    <dbReference type="NCBI Taxonomy" id="41990"/>
    <lineage>
        <taxon>Eukaryota</taxon>
        <taxon>Fungi</taxon>
        <taxon>Dikarya</taxon>
        <taxon>Ascomycota</taxon>
        <taxon>Pezizomycotina</taxon>
        <taxon>Sordariomycetes</taxon>
        <taxon>Sordariomycetidae</taxon>
        <taxon>Calosphaeriales</taxon>
        <taxon>Pleurostomataceae</taxon>
        <taxon>Pleurostoma</taxon>
    </lineage>
</organism>
<name>A0AA38REG3_9PEZI</name>
<accession>A0AA38REG3</accession>